<evidence type="ECO:0000256" key="1">
    <source>
        <dbReference type="ARBA" id="ARBA00012493"/>
    </source>
</evidence>
<accession>A0A9X2FCU7</accession>
<keyword evidence="2" id="KW-0808">Transferase</keyword>
<dbReference type="InterPro" id="IPR051083">
    <property type="entry name" value="GrpII_Intron_Splice-Mob/Def"/>
</dbReference>
<dbReference type="InterPro" id="IPR000123">
    <property type="entry name" value="Reverse_transcriptase_msDNA"/>
</dbReference>
<reference evidence="11" key="1">
    <citation type="submission" date="2022-06" db="EMBL/GenBank/DDBJ databases">
        <title>Aeoliella straminimaris, a novel planctomycete from sediments.</title>
        <authorList>
            <person name="Vitorino I.R."/>
            <person name="Lage O.M."/>
        </authorList>
    </citation>
    <scope>NUCLEOTIDE SEQUENCE</scope>
    <source>
        <strain evidence="11">ICT_H6.2</strain>
    </source>
</reference>
<feature type="compositionally biased region" description="Low complexity" evidence="9">
    <location>
        <begin position="29"/>
        <end position="41"/>
    </location>
</feature>
<proteinExistence type="inferred from homology"/>
<dbReference type="GO" id="GO:0003723">
    <property type="term" value="F:RNA binding"/>
    <property type="evidence" value="ECO:0007669"/>
    <property type="project" value="InterPro"/>
</dbReference>
<feature type="domain" description="Reverse transcriptase" evidence="10">
    <location>
        <begin position="231"/>
        <end position="463"/>
    </location>
</feature>
<feature type="compositionally biased region" description="Basic and acidic residues" evidence="9">
    <location>
        <begin position="148"/>
        <end position="168"/>
    </location>
</feature>
<dbReference type="RefSeq" id="WP_252854724.1">
    <property type="nucleotide sequence ID" value="NZ_JAMXLR010000076.1"/>
</dbReference>
<feature type="region of interest" description="Disordered" evidence="9">
    <location>
        <begin position="1"/>
        <end position="95"/>
    </location>
</feature>
<evidence type="ECO:0000256" key="2">
    <source>
        <dbReference type="ARBA" id="ARBA00022679"/>
    </source>
</evidence>
<dbReference type="CDD" id="cd03487">
    <property type="entry name" value="RT_Bac_retron_II"/>
    <property type="match status" value="1"/>
</dbReference>
<evidence type="ECO:0000256" key="6">
    <source>
        <dbReference type="ARBA" id="ARBA00022918"/>
    </source>
</evidence>
<feature type="region of interest" description="Disordered" evidence="9">
    <location>
        <begin position="143"/>
        <end position="172"/>
    </location>
</feature>
<evidence type="ECO:0000256" key="7">
    <source>
        <dbReference type="ARBA" id="ARBA00034120"/>
    </source>
</evidence>
<name>A0A9X2FCU7_9BACT</name>
<evidence type="ECO:0000256" key="3">
    <source>
        <dbReference type="ARBA" id="ARBA00022695"/>
    </source>
</evidence>
<keyword evidence="12" id="KW-1185">Reference proteome</keyword>
<dbReference type="GO" id="GO:0003964">
    <property type="term" value="F:RNA-directed DNA polymerase activity"/>
    <property type="evidence" value="ECO:0007669"/>
    <property type="project" value="UniProtKB-KW"/>
</dbReference>
<evidence type="ECO:0000256" key="4">
    <source>
        <dbReference type="ARBA" id="ARBA00022723"/>
    </source>
</evidence>
<dbReference type="GO" id="GO:0046872">
    <property type="term" value="F:metal ion binding"/>
    <property type="evidence" value="ECO:0007669"/>
    <property type="project" value="UniProtKB-KW"/>
</dbReference>
<evidence type="ECO:0000256" key="8">
    <source>
        <dbReference type="ARBA" id="ARBA00048173"/>
    </source>
</evidence>
<keyword evidence="4" id="KW-0479">Metal-binding</keyword>
<dbReference type="PRINTS" id="PR00866">
    <property type="entry name" value="RNADNAPOLMS"/>
</dbReference>
<comment type="caution">
    <text evidence="11">The sequence shown here is derived from an EMBL/GenBank/DDBJ whole genome shotgun (WGS) entry which is preliminary data.</text>
</comment>
<comment type="similarity">
    <text evidence="7">Belongs to the bacterial reverse transcriptase family.</text>
</comment>
<dbReference type="Proteomes" id="UP001155241">
    <property type="component" value="Unassembled WGS sequence"/>
</dbReference>
<evidence type="ECO:0000259" key="10">
    <source>
        <dbReference type="PROSITE" id="PS50878"/>
    </source>
</evidence>
<dbReference type="PANTHER" id="PTHR34047:SF7">
    <property type="entry name" value="RNA-DIRECTED DNA POLYMERASE"/>
    <property type="match status" value="1"/>
</dbReference>
<comment type="catalytic activity">
    <reaction evidence="8">
        <text>DNA(n) + a 2'-deoxyribonucleoside 5'-triphosphate = DNA(n+1) + diphosphate</text>
        <dbReference type="Rhea" id="RHEA:22508"/>
        <dbReference type="Rhea" id="RHEA-COMP:17339"/>
        <dbReference type="Rhea" id="RHEA-COMP:17340"/>
        <dbReference type="ChEBI" id="CHEBI:33019"/>
        <dbReference type="ChEBI" id="CHEBI:61560"/>
        <dbReference type="ChEBI" id="CHEBI:173112"/>
        <dbReference type="EC" id="2.7.7.49"/>
    </reaction>
</comment>
<gene>
    <name evidence="11" type="ORF">NG895_22150</name>
</gene>
<protein>
    <recommendedName>
        <fullName evidence="1">RNA-directed DNA polymerase</fullName>
        <ecNumber evidence="1">2.7.7.49</ecNumber>
    </recommendedName>
</protein>
<dbReference type="EC" id="2.7.7.49" evidence="1"/>
<evidence type="ECO:0000313" key="12">
    <source>
        <dbReference type="Proteomes" id="UP001155241"/>
    </source>
</evidence>
<evidence type="ECO:0000256" key="5">
    <source>
        <dbReference type="ARBA" id="ARBA00022842"/>
    </source>
</evidence>
<keyword evidence="3" id="KW-0548">Nucleotidyltransferase</keyword>
<sequence length="530" mass="58549">MGLFDWLSNLFGGSSSRGPDSSHNGGGPPATSTAPGQQSPPARRPKPQPPESKRLEGLDAAQFAPLDTSEAKRQAKSLGPLWTNPWFGRRDVIPPSSDQRTLLIDRLMVTEGLTTPDELAEIHAVGAEMDRLRPDLLHAAKRAQQAAARDREERQRRKAEKKAEAAEKKRLHAAAVAERRRSDIVFLGRGVSRGLADRKSDIAKLAERELPVVHTPAELAAAMSLSVGELRWLAYHTEAAERIHYVQFSVRKKSGGLRVLSSPHQKLRKAQSWILEHILVKLAVHDAAHGFVVGRGTVTNAAPHVGQLAVVNADLKDFFPSITFPRVEGFFRGLGYSGAVATILALLVTECPRQQVRYAGRELWVATGPRSLPQGACTSPALSNAIAWRLDKRLTGIANKLGWTYTRYADDLTFSSSGECSQQVGYFLARLRHIVHDEGFHLNREKTRVQRRNAQQSVTGIVVNDRPGVSRKTVRKLRAILHNAKRTGLAAQNRENHPDFEGWLQGMIAYVRMVNPEQAAPLVDALEQLR</sequence>
<dbReference type="Pfam" id="PF00078">
    <property type="entry name" value="RVT_1"/>
    <property type="match status" value="1"/>
</dbReference>
<dbReference type="EMBL" id="JAMXLR010000076">
    <property type="protein sequence ID" value="MCO6046610.1"/>
    <property type="molecule type" value="Genomic_DNA"/>
</dbReference>
<dbReference type="AlphaFoldDB" id="A0A9X2FCU7"/>
<feature type="compositionally biased region" description="Polar residues" evidence="9">
    <location>
        <begin position="11"/>
        <end position="23"/>
    </location>
</feature>
<evidence type="ECO:0000313" key="11">
    <source>
        <dbReference type="EMBL" id="MCO6046610.1"/>
    </source>
</evidence>
<dbReference type="PROSITE" id="PS50878">
    <property type="entry name" value="RT_POL"/>
    <property type="match status" value="1"/>
</dbReference>
<dbReference type="PANTHER" id="PTHR34047">
    <property type="entry name" value="NUCLEAR INTRON MATURASE 1, MITOCHONDRIAL-RELATED"/>
    <property type="match status" value="1"/>
</dbReference>
<organism evidence="11 12">
    <name type="scientific">Aeoliella straminimaris</name>
    <dbReference type="NCBI Taxonomy" id="2954799"/>
    <lineage>
        <taxon>Bacteria</taxon>
        <taxon>Pseudomonadati</taxon>
        <taxon>Planctomycetota</taxon>
        <taxon>Planctomycetia</taxon>
        <taxon>Pirellulales</taxon>
        <taxon>Lacipirellulaceae</taxon>
        <taxon>Aeoliella</taxon>
    </lineage>
</organism>
<evidence type="ECO:0000256" key="9">
    <source>
        <dbReference type="SAM" id="MobiDB-lite"/>
    </source>
</evidence>
<keyword evidence="6 11" id="KW-0695">RNA-directed DNA polymerase</keyword>
<keyword evidence="5" id="KW-0460">Magnesium</keyword>
<dbReference type="InterPro" id="IPR000477">
    <property type="entry name" value="RT_dom"/>
</dbReference>